<name>A0A318JFA9_9NEIS</name>
<gene>
    <name evidence="10" type="ORF">DFR38_110101</name>
</gene>
<evidence type="ECO:0000256" key="9">
    <source>
        <dbReference type="RuleBase" id="RU362097"/>
    </source>
</evidence>
<comment type="caution">
    <text evidence="10">The sequence shown here is derived from an EMBL/GenBank/DDBJ whole genome shotgun (WGS) entry which is preliminary data.</text>
</comment>
<evidence type="ECO:0000313" key="11">
    <source>
        <dbReference type="Proteomes" id="UP000248395"/>
    </source>
</evidence>
<accession>A0A318JFA9</accession>
<organism evidence="10 11">
    <name type="scientific">Aquitalea magnusonii</name>
    <dbReference type="NCBI Taxonomy" id="332411"/>
    <lineage>
        <taxon>Bacteria</taxon>
        <taxon>Pseudomonadati</taxon>
        <taxon>Pseudomonadota</taxon>
        <taxon>Betaproteobacteria</taxon>
        <taxon>Neisseriales</taxon>
        <taxon>Chromobacteriaceae</taxon>
        <taxon>Aquitalea</taxon>
    </lineage>
</organism>
<reference evidence="10 11" key="1">
    <citation type="submission" date="2018-05" db="EMBL/GenBank/DDBJ databases">
        <title>Genomic Encyclopedia of Type Strains, Phase IV (KMG-IV): sequencing the most valuable type-strain genomes for metagenomic binning, comparative biology and taxonomic classification.</title>
        <authorList>
            <person name="Goeker M."/>
        </authorList>
    </citation>
    <scope>NUCLEOTIDE SEQUENCE [LARGE SCALE GENOMIC DNA]</scope>
    <source>
        <strain evidence="10 11">DSM 25134</strain>
    </source>
</reference>
<keyword evidence="3 9" id="KW-1134">Transmembrane beta strand</keyword>
<comment type="similarity">
    <text evidence="2 9">Belongs to the outer membrane factor (OMF) (TC 1.B.17) family.</text>
</comment>
<keyword evidence="5 9" id="KW-0732">Signal</keyword>
<evidence type="ECO:0000256" key="6">
    <source>
        <dbReference type="ARBA" id="ARBA00023136"/>
    </source>
</evidence>
<dbReference type="Pfam" id="PF02321">
    <property type="entry name" value="OEP"/>
    <property type="match status" value="2"/>
</dbReference>
<dbReference type="GO" id="GO:0015562">
    <property type="term" value="F:efflux transmembrane transporter activity"/>
    <property type="evidence" value="ECO:0007669"/>
    <property type="project" value="InterPro"/>
</dbReference>
<keyword evidence="8 9" id="KW-0449">Lipoprotein</keyword>
<keyword evidence="4 9" id="KW-0812">Transmembrane</keyword>
<dbReference type="PANTHER" id="PTHR30203">
    <property type="entry name" value="OUTER MEMBRANE CATION EFFLUX PROTEIN"/>
    <property type="match status" value="1"/>
</dbReference>
<comment type="subcellular location">
    <subcellularLocation>
        <location evidence="9">Cell membrane</location>
        <topology evidence="9">Lipid-anchor</topology>
    </subcellularLocation>
    <subcellularLocation>
        <location evidence="1">Membrane</location>
    </subcellularLocation>
</comment>
<evidence type="ECO:0000256" key="8">
    <source>
        <dbReference type="ARBA" id="ARBA00023288"/>
    </source>
</evidence>
<dbReference type="PANTHER" id="PTHR30203:SF20">
    <property type="entry name" value="MULTIDRUG RESISTANCE OUTER MEMBRANE PROTEIN MDTP-RELATED"/>
    <property type="match status" value="1"/>
</dbReference>
<feature type="chain" id="PRO_5016192235" evidence="9">
    <location>
        <begin position="24"/>
        <end position="481"/>
    </location>
</feature>
<dbReference type="EMBL" id="QJKC01000010">
    <property type="protein sequence ID" value="PXX46003.1"/>
    <property type="molecule type" value="Genomic_DNA"/>
</dbReference>
<dbReference type="PROSITE" id="PS51257">
    <property type="entry name" value="PROKAR_LIPOPROTEIN"/>
    <property type="match status" value="1"/>
</dbReference>
<feature type="signal peptide" evidence="9">
    <location>
        <begin position="1"/>
        <end position="23"/>
    </location>
</feature>
<dbReference type="Proteomes" id="UP000248395">
    <property type="component" value="Unassembled WGS sequence"/>
</dbReference>
<dbReference type="Gene3D" id="2.20.200.10">
    <property type="entry name" value="Outer membrane efflux proteins (OEP)"/>
    <property type="match status" value="1"/>
</dbReference>
<dbReference type="InterPro" id="IPR010131">
    <property type="entry name" value="MdtP/NodT-like"/>
</dbReference>
<dbReference type="GO" id="GO:0005886">
    <property type="term" value="C:plasma membrane"/>
    <property type="evidence" value="ECO:0007669"/>
    <property type="project" value="UniProtKB-SubCell"/>
</dbReference>
<evidence type="ECO:0000256" key="5">
    <source>
        <dbReference type="ARBA" id="ARBA00022729"/>
    </source>
</evidence>
<sequence>MNKPNWQQTAGLLMLTAMLGGCAGFGEDTTPARPLSATQLQLGEHAASQVHAGWWQQLNDPQLNQLIDTALQQAPSLKVADARLREARSAVGMAQSKEGPQVEASANLDRERYSLYGLLPPPIGGNYYNVYTLSLGASWEIDFWGKHRAAVQAALGNQQAIALEGQQARLVITQAVIAQYTNLQRILEQSRLLQARQQLAESQLALTRARVSAGLLPPDSLREREIQLKRLSQQSSALANDAEHARHALAALTGQPPNALASLQPAPLRSAPAMPEAALTLDILSQRPDIVAQRARVEAMNQSVTVAKAEFYPNVSLSAFVGQSALETSDLFNAGSKIVGITPAIHLPIFTSGALQANLASSRARYDIAVENYNQTVLDALRDAADSLSTWQKTASQLSDAHQATQLSRKASDSTVLRFKAGLVNKLAVLDAQEADLNQQAGKIDATAANRLAWAALNTALGGGFATSETTQQPAKDTHHG</sequence>
<dbReference type="RefSeq" id="WP_244909902.1">
    <property type="nucleotide sequence ID" value="NZ_QJKC01000010.1"/>
</dbReference>
<evidence type="ECO:0000256" key="2">
    <source>
        <dbReference type="ARBA" id="ARBA00007613"/>
    </source>
</evidence>
<keyword evidence="7 9" id="KW-0564">Palmitate</keyword>
<protein>
    <submittedName>
        <fullName evidence="10">NodT family efflux transporter outer membrane factor (OMF) lipoprotein</fullName>
    </submittedName>
</protein>
<proteinExistence type="inferred from homology"/>
<keyword evidence="11" id="KW-1185">Reference proteome</keyword>
<evidence type="ECO:0000313" key="10">
    <source>
        <dbReference type="EMBL" id="PXX46003.1"/>
    </source>
</evidence>
<dbReference type="AlphaFoldDB" id="A0A318JFA9"/>
<keyword evidence="6 9" id="KW-0472">Membrane</keyword>
<dbReference type="Gene3D" id="1.20.1600.10">
    <property type="entry name" value="Outer membrane efflux proteins (OEP)"/>
    <property type="match status" value="1"/>
</dbReference>
<evidence type="ECO:0000256" key="7">
    <source>
        <dbReference type="ARBA" id="ARBA00023139"/>
    </source>
</evidence>
<evidence type="ECO:0000256" key="3">
    <source>
        <dbReference type="ARBA" id="ARBA00022452"/>
    </source>
</evidence>
<dbReference type="SUPFAM" id="SSF56954">
    <property type="entry name" value="Outer membrane efflux proteins (OEP)"/>
    <property type="match status" value="1"/>
</dbReference>
<evidence type="ECO:0000256" key="4">
    <source>
        <dbReference type="ARBA" id="ARBA00022692"/>
    </source>
</evidence>
<dbReference type="NCBIfam" id="TIGR01845">
    <property type="entry name" value="outer_NodT"/>
    <property type="match status" value="1"/>
</dbReference>
<dbReference type="InterPro" id="IPR003423">
    <property type="entry name" value="OMP_efflux"/>
</dbReference>
<evidence type="ECO:0000256" key="1">
    <source>
        <dbReference type="ARBA" id="ARBA00004370"/>
    </source>
</evidence>